<protein>
    <submittedName>
        <fullName evidence="4">Heat shock protein HslJ</fullName>
    </submittedName>
</protein>
<comment type="caution">
    <text evidence="4">The sequence shown here is derived from an EMBL/GenBank/DDBJ whole genome shotgun (WGS) entry which is preliminary data.</text>
</comment>
<dbReference type="EMBL" id="SNWI01000007">
    <property type="protein sequence ID" value="TDN98967.1"/>
    <property type="molecule type" value="Genomic_DNA"/>
</dbReference>
<gene>
    <name evidence="4" type="ORF">DET52_10795</name>
</gene>
<evidence type="ECO:0000259" key="3">
    <source>
        <dbReference type="Pfam" id="PF14302"/>
    </source>
</evidence>
<keyword evidence="1" id="KW-0732">Signal</keyword>
<dbReference type="RefSeq" id="WP_133465687.1">
    <property type="nucleotide sequence ID" value="NZ_SNWI01000007.1"/>
</dbReference>
<dbReference type="InterPro" id="IPR025485">
    <property type="entry name" value="DUF4377"/>
</dbReference>
<dbReference type="Pfam" id="PF14302">
    <property type="entry name" value="DUF4377"/>
    <property type="match status" value="1"/>
</dbReference>
<feature type="domain" description="DUF4377" evidence="3">
    <location>
        <begin position="25"/>
        <end position="104"/>
    </location>
</feature>
<evidence type="ECO:0000313" key="5">
    <source>
        <dbReference type="Proteomes" id="UP000294848"/>
    </source>
</evidence>
<proteinExistence type="predicted"/>
<dbReference type="OrthoDB" id="880459at2"/>
<reference evidence="4 5" key="1">
    <citation type="submission" date="2019-03" db="EMBL/GenBank/DDBJ databases">
        <title>Freshwater and sediment microbial communities from various areas in North America, analyzing microbe dynamics in response to fracking.</title>
        <authorList>
            <person name="Lamendella R."/>
        </authorList>
    </citation>
    <scope>NUCLEOTIDE SEQUENCE [LARGE SCALE GENOMIC DNA]</scope>
    <source>
        <strain evidence="4 5">114D</strain>
    </source>
</reference>
<dbReference type="Pfam" id="PF03724">
    <property type="entry name" value="META"/>
    <property type="match status" value="2"/>
</dbReference>
<dbReference type="Proteomes" id="UP000294848">
    <property type="component" value="Unassembled WGS sequence"/>
</dbReference>
<feature type="chain" id="PRO_5020519862" evidence="1">
    <location>
        <begin position="24"/>
        <end position="337"/>
    </location>
</feature>
<name>A0A4R6GUP3_9BACT</name>
<dbReference type="PROSITE" id="PS51257">
    <property type="entry name" value="PROKAR_LIPOPROTEIN"/>
    <property type="match status" value="1"/>
</dbReference>
<dbReference type="InterPro" id="IPR005184">
    <property type="entry name" value="DUF306_Meta_HslJ"/>
</dbReference>
<evidence type="ECO:0000313" key="4">
    <source>
        <dbReference type="EMBL" id="TDN98967.1"/>
    </source>
</evidence>
<sequence>MMKGIFSLLLVATLFSCSTQKNVYWVNSSKVDCVGVGPMSCMQVQKGNTMEEAQWQNFYSSIDGFDYEPGYIYKLQVKEKRLPKDEVPADASSIKYTLVKVLDKQVDNRAFANGKWLLARIDGGPINRSIVLPTLEIDLDNKRIFGSGGCNTYSGPILELSQEVIELGNAVSTRKACINRNIEATYLKTLSQVKSYKANQAELVLLDENGEEVLAFIRQQEKEQANLRLNDIWALETIDGISVTDLENRPVLEINLTEMRAMGTDGCNNFMGGIKKVDGKNLEFGVLAGTRKMCQNMAIPDQFGKSMLQVKGYQLVGLNLILTDEAGNQLMKFKKVD</sequence>
<dbReference type="AlphaFoldDB" id="A0A4R6GUP3"/>
<dbReference type="PANTHER" id="PTHR35535">
    <property type="entry name" value="HEAT SHOCK PROTEIN HSLJ"/>
    <property type="match status" value="1"/>
</dbReference>
<dbReference type="Gene3D" id="2.40.128.270">
    <property type="match status" value="2"/>
</dbReference>
<dbReference type="InterPro" id="IPR053147">
    <property type="entry name" value="Hsp_HslJ-like"/>
</dbReference>
<feature type="domain" description="DUF306" evidence="2">
    <location>
        <begin position="110"/>
        <end position="216"/>
    </location>
</feature>
<feature type="domain" description="DUF306" evidence="2">
    <location>
        <begin position="231"/>
        <end position="334"/>
    </location>
</feature>
<feature type="signal peptide" evidence="1">
    <location>
        <begin position="1"/>
        <end position="23"/>
    </location>
</feature>
<evidence type="ECO:0000256" key="1">
    <source>
        <dbReference type="SAM" id="SignalP"/>
    </source>
</evidence>
<evidence type="ECO:0000259" key="2">
    <source>
        <dbReference type="Pfam" id="PF03724"/>
    </source>
</evidence>
<accession>A0A4R6GUP3</accession>
<organism evidence="4 5">
    <name type="scientific">Sunxiuqinia elliptica</name>
    <dbReference type="NCBI Taxonomy" id="655355"/>
    <lineage>
        <taxon>Bacteria</taxon>
        <taxon>Pseudomonadati</taxon>
        <taxon>Bacteroidota</taxon>
        <taxon>Bacteroidia</taxon>
        <taxon>Marinilabiliales</taxon>
        <taxon>Prolixibacteraceae</taxon>
        <taxon>Sunxiuqinia</taxon>
    </lineage>
</organism>
<dbReference type="InterPro" id="IPR038670">
    <property type="entry name" value="HslJ-like_sf"/>
</dbReference>
<dbReference type="PANTHER" id="PTHR35535:SF1">
    <property type="entry name" value="HEAT SHOCK PROTEIN HSLJ"/>
    <property type="match status" value="1"/>
</dbReference>
<keyword evidence="4" id="KW-0346">Stress response</keyword>